<proteinExistence type="predicted"/>
<keyword evidence="2" id="KW-0813">Transport</keyword>
<dbReference type="RefSeq" id="WP_031411185.1">
    <property type="nucleotide sequence ID" value="NZ_CP011074.1"/>
</dbReference>
<feature type="domain" description="PTS EIIA type-2" evidence="11">
    <location>
        <begin position="4"/>
        <end position="147"/>
    </location>
</feature>
<accession>A0A0F7EEP5</accession>
<name>A0A0F7EEP5_BRELA</name>
<dbReference type="SUPFAM" id="SSF55804">
    <property type="entry name" value="Phoshotransferase/anion transport protein"/>
    <property type="match status" value="1"/>
</dbReference>
<gene>
    <name evidence="12" type="ORF">EX87_02000</name>
</gene>
<sequence length="150" mass="16824">MLRELLTRDHIQVIEEVPTWEEAIRLAAQPLLNDGSIQDSYIQAMIHNVKELGPYVVIAPDIAIPHSRPENGVNRVGMSFLKCHKPVSFSEKAEHRVRLLFVLAATDNDSHLGALSELTEVLSDPNSLQILLTTDSIEEILQLIQVKNNQ</sequence>
<organism evidence="12">
    <name type="scientific">Brevibacillus laterosporus</name>
    <name type="common">Bacillus laterosporus</name>
    <dbReference type="NCBI Taxonomy" id="1465"/>
    <lineage>
        <taxon>Bacteria</taxon>
        <taxon>Bacillati</taxon>
        <taxon>Bacillota</taxon>
        <taxon>Bacilli</taxon>
        <taxon>Bacillales</taxon>
        <taxon>Paenibacillaceae</taxon>
        <taxon>Brevibacillus</taxon>
    </lineage>
</organism>
<dbReference type="PANTHER" id="PTHR36203:SF1">
    <property type="entry name" value="ASCORBATE-SPECIFIC PTS SYSTEM EIIA COMPONENT"/>
    <property type="match status" value="1"/>
</dbReference>
<keyword evidence="4" id="KW-0597">Phosphoprotein</keyword>
<evidence type="ECO:0000256" key="1">
    <source>
        <dbReference type="ARBA" id="ARBA00004496"/>
    </source>
</evidence>
<evidence type="ECO:0000256" key="2">
    <source>
        <dbReference type="ARBA" id="ARBA00022448"/>
    </source>
</evidence>
<dbReference type="Gene3D" id="3.40.930.10">
    <property type="entry name" value="Mannitol-specific EII, Chain A"/>
    <property type="match status" value="1"/>
</dbReference>
<dbReference type="EMBL" id="CP011074">
    <property type="protein sequence ID" value="AKF92590.1"/>
    <property type="molecule type" value="Genomic_DNA"/>
</dbReference>
<keyword evidence="7" id="KW-0418">Kinase</keyword>
<evidence type="ECO:0000256" key="10">
    <source>
        <dbReference type="ARBA" id="ARBA00042072"/>
    </source>
</evidence>
<reference evidence="12" key="1">
    <citation type="submission" date="2015-03" db="EMBL/GenBank/DDBJ databases">
        <title>MIGS Cultured Bacterial/Archaeal sample from Brevibacillus laterosporus.</title>
        <authorList>
            <person name="Zeng D."/>
            <person name="Zhu L."/>
            <person name="Dong G."/>
            <person name="Ye W."/>
            <person name="Ren D."/>
            <person name="Wu L."/>
            <person name="Xu J."/>
            <person name="Li G."/>
            <person name="Guo L."/>
        </authorList>
    </citation>
    <scope>NUCLEOTIDE SEQUENCE</scope>
    <source>
        <strain evidence="12">B9</strain>
    </source>
</reference>
<evidence type="ECO:0000256" key="6">
    <source>
        <dbReference type="ARBA" id="ARBA00022683"/>
    </source>
</evidence>
<dbReference type="PANTHER" id="PTHR36203">
    <property type="entry name" value="ASCORBATE-SPECIFIC PTS SYSTEM EIIA COMPONENT"/>
    <property type="match status" value="1"/>
</dbReference>
<evidence type="ECO:0000256" key="4">
    <source>
        <dbReference type="ARBA" id="ARBA00022553"/>
    </source>
</evidence>
<dbReference type="GO" id="GO:0005737">
    <property type="term" value="C:cytoplasm"/>
    <property type="evidence" value="ECO:0007669"/>
    <property type="project" value="UniProtKB-SubCell"/>
</dbReference>
<keyword evidence="12" id="KW-0762">Sugar transport</keyword>
<evidence type="ECO:0000256" key="7">
    <source>
        <dbReference type="ARBA" id="ARBA00022777"/>
    </source>
</evidence>
<evidence type="ECO:0000256" key="8">
    <source>
        <dbReference type="ARBA" id="ARBA00037387"/>
    </source>
</evidence>
<dbReference type="InterPro" id="IPR016152">
    <property type="entry name" value="PTrfase/Anion_transptr"/>
</dbReference>
<keyword evidence="5" id="KW-0808">Transferase</keyword>
<comment type="function">
    <text evidence="8">The phosphoenolpyruvate-dependent sugar phosphotransferase system (sugar PTS), a major carbohydrate active transport system, catalyzes the phosphorylation of incoming sugar substrates concomitantly with their translocation across the cell membrane. The enzyme II UlaABC PTS system is involved in ascorbate transport.</text>
</comment>
<evidence type="ECO:0000313" key="12">
    <source>
        <dbReference type="EMBL" id="AKF92590.1"/>
    </source>
</evidence>
<dbReference type="InterPro" id="IPR051351">
    <property type="entry name" value="Ascorbate-PTS_EIIA_comp"/>
</dbReference>
<evidence type="ECO:0000256" key="9">
    <source>
        <dbReference type="ARBA" id="ARBA00041175"/>
    </source>
</evidence>
<dbReference type="GO" id="GO:0009401">
    <property type="term" value="P:phosphoenolpyruvate-dependent sugar phosphotransferase system"/>
    <property type="evidence" value="ECO:0007669"/>
    <property type="project" value="UniProtKB-KW"/>
</dbReference>
<evidence type="ECO:0000259" key="11">
    <source>
        <dbReference type="PROSITE" id="PS51094"/>
    </source>
</evidence>
<dbReference type="InterPro" id="IPR002178">
    <property type="entry name" value="PTS_EIIA_type-2_dom"/>
</dbReference>
<dbReference type="CDD" id="cd00211">
    <property type="entry name" value="PTS_IIA_fru"/>
    <property type="match status" value="1"/>
</dbReference>
<dbReference type="GO" id="GO:0016301">
    <property type="term" value="F:kinase activity"/>
    <property type="evidence" value="ECO:0007669"/>
    <property type="project" value="UniProtKB-KW"/>
</dbReference>
<keyword evidence="3" id="KW-0963">Cytoplasm</keyword>
<dbReference type="AlphaFoldDB" id="A0A0F7EEP5"/>
<protein>
    <recommendedName>
        <fullName evidence="9">Ascorbate-specific PTS system EIIA component</fullName>
    </recommendedName>
    <alternativeName>
        <fullName evidence="10">Ascorbate-specific phosphotransferase enzyme IIA component</fullName>
    </alternativeName>
</protein>
<comment type="subcellular location">
    <subcellularLocation>
        <location evidence="1">Cytoplasm</location>
    </subcellularLocation>
</comment>
<evidence type="ECO:0000256" key="5">
    <source>
        <dbReference type="ARBA" id="ARBA00022679"/>
    </source>
</evidence>
<evidence type="ECO:0000256" key="3">
    <source>
        <dbReference type="ARBA" id="ARBA00022490"/>
    </source>
</evidence>
<dbReference type="Pfam" id="PF00359">
    <property type="entry name" value="PTS_EIIA_2"/>
    <property type="match status" value="1"/>
</dbReference>
<keyword evidence="6" id="KW-0598">Phosphotransferase system</keyword>
<dbReference type="PROSITE" id="PS51094">
    <property type="entry name" value="PTS_EIIA_TYPE_2"/>
    <property type="match status" value="1"/>
</dbReference>